<dbReference type="RefSeq" id="WP_109389785.1">
    <property type="nucleotide sequence ID" value="NZ_QETF01000021.1"/>
</dbReference>
<comment type="caution">
    <text evidence="2">The sequence shown here is derived from an EMBL/GenBank/DDBJ whole genome shotgun (WGS) entry which is preliminary data.</text>
</comment>
<dbReference type="OrthoDB" id="7510999at2"/>
<reference evidence="3" key="1">
    <citation type="submission" date="2018-05" db="EMBL/GenBank/DDBJ databases">
        <authorList>
            <person name="Du Z."/>
            <person name="Wang X."/>
        </authorList>
    </citation>
    <scope>NUCLEOTIDE SEQUENCE [LARGE SCALE GENOMIC DNA]</scope>
    <source>
        <strain evidence="3">WDS4C29</strain>
    </source>
</reference>
<organism evidence="2 3">
    <name type="scientific">Salibaculum griseiflavum</name>
    <dbReference type="NCBI Taxonomy" id="1914409"/>
    <lineage>
        <taxon>Bacteria</taxon>
        <taxon>Pseudomonadati</taxon>
        <taxon>Pseudomonadota</taxon>
        <taxon>Alphaproteobacteria</taxon>
        <taxon>Rhodobacterales</taxon>
        <taxon>Roseobacteraceae</taxon>
        <taxon>Salibaculum</taxon>
    </lineage>
</organism>
<feature type="transmembrane region" description="Helical" evidence="1">
    <location>
        <begin position="35"/>
        <end position="58"/>
    </location>
</feature>
<gene>
    <name evidence="2" type="ORF">DFK10_14675</name>
</gene>
<keyword evidence="1" id="KW-0812">Transmembrane</keyword>
<dbReference type="EMBL" id="QETF01000021">
    <property type="protein sequence ID" value="PWG15893.1"/>
    <property type="molecule type" value="Genomic_DNA"/>
</dbReference>
<proteinExistence type="predicted"/>
<dbReference type="AlphaFoldDB" id="A0A2V1P000"/>
<accession>A0A2V1P000</accession>
<protein>
    <submittedName>
        <fullName evidence="2">CTP synthetase</fullName>
    </submittedName>
</protein>
<keyword evidence="3" id="KW-1185">Reference proteome</keyword>
<evidence type="ECO:0000313" key="2">
    <source>
        <dbReference type="EMBL" id="PWG15893.1"/>
    </source>
</evidence>
<feature type="transmembrane region" description="Helical" evidence="1">
    <location>
        <begin position="7"/>
        <end position="29"/>
    </location>
</feature>
<sequence length="61" mass="6354">MGRLAAILFFVIGTSLAGSFMIAGLVMGYDTTRPIIIAVTLGFLLAIPVSIMVAKAIVNRG</sequence>
<keyword evidence="1" id="KW-0472">Membrane</keyword>
<name>A0A2V1P000_9RHOB</name>
<keyword evidence="1" id="KW-1133">Transmembrane helix</keyword>
<evidence type="ECO:0000313" key="3">
    <source>
        <dbReference type="Proteomes" id="UP000245293"/>
    </source>
</evidence>
<dbReference type="Proteomes" id="UP000245293">
    <property type="component" value="Unassembled WGS sequence"/>
</dbReference>
<evidence type="ECO:0000256" key="1">
    <source>
        <dbReference type="SAM" id="Phobius"/>
    </source>
</evidence>